<keyword evidence="2" id="KW-1185">Reference proteome</keyword>
<evidence type="ECO:0000259" key="1">
    <source>
        <dbReference type="PROSITE" id="PS50181"/>
    </source>
</evidence>
<protein>
    <submittedName>
        <fullName evidence="3">F-box domain-containing protein</fullName>
    </submittedName>
</protein>
<evidence type="ECO:0000313" key="2">
    <source>
        <dbReference type="Proteomes" id="UP000095287"/>
    </source>
</evidence>
<dbReference type="InterPro" id="IPR032675">
    <property type="entry name" value="LRR_dom_sf"/>
</dbReference>
<reference evidence="3" key="1">
    <citation type="submission" date="2016-11" db="UniProtKB">
        <authorList>
            <consortium name="WormBaseParasite"/>
        </authorList>
    </citation>
    <scope>IDENTIFICATION</scope>
</reference>
<dbReference type="SMART" id="SM00256">
    <property type="entry name" value="FBOX"/>
    <property type="match status" value="1"/>
</dbReference>
<dbReference type="WBParaSite" id="L893_g24236.t1">
    <property type="protein sequence ID" value="L893_g24236.t1"/>
    <property type="gene ID" value="L893_g24236"/>
</dbReference>
<dbReference type="Proteomes" id="UP000095287">
    <property type="component" value="Unplaced"/>
</dbReference>
<dbReference type="PROSITE" id="PS50181">
    <property type="entry name" value="FBOX"/>
    <property type="match status" value="1"/>
</dbReference>
<sequence length="236" mass="27182">MLFKSFHLRNLKRALKQDHLAVQPNTYDTVDFASRPQDFSAVPDKKKACRHSFRKIENFEDVPDHVLIKILICLDSNDISRIRLVNRRLNNIVQRHHDSFSKTVFESIGLVRLPLGHTDKITITSVRHNSEDSLTIALSPQQLDSAMRHIHVTDHLSVENLPLTRFNCHMLQRSITNKLGALELIGCRLEIGFKEFARLVSRWRVCDLSLFGCYLDDAQIIGDDLFRHCPQISGFS</sequence>
<proteinExistence type="predicted"/>
<dbReference type="Gene3D" id="3.80.10.10">
    <property type="entry name" value="Ribonuclease Inhibitor"/>
    <property type="match status" value="1"/>
</dbReference>
<dbReference type="InterPro" id="IPR001810">
    <property type="entry name" value="F-box_dom"/>
</dbReference>
<dbReference type="Pfam" id="PF00646">
    <property type="entry name" value="F-box"/>
    <property type="match status" value="1"/>
</dbReference>
<dbReference type="AlphaFoldDB" id="A0A1I7Z9L4"/>
<dbReference type="InterPro" id="IPR036047">
    <property type="entry name" value="F-box-like_dom_sf"/>
</dbReference>
<organism evidence="2 3">
    <name type="scientific">Steinernema glaseri</name>
    <dbReference type="NCBI Taxonomy" id="37863"/>
    <lineage>
        <taxon>Eukaryota</taxon>
        <taxon>Metazoa</taxon>
        <taxon>Ecdysozoa</taxon>
        <taxon>Nematoda</taxon>
        <taxon>Chromadorea</taxon>
        <taxon>Rhabditida</taxon>
        <taxon>Tylenchina</taxon>
        <taxon>Panagrolaimomorpha</taxon>
        <taxon>Strongyloidoidea</taxon>
        <taxon>Steinernematidae</taxon>
        <taxon>Steinernema</taxon>
    </lineage>
</organism>
<name>A0A1I7Z9L4_9BILA</name>
<dbReference type="SUPFAM" id="SSF81383">
    <property type="entry name" value="F-box domain"/>
    <property type="match status" value="1"/>
</dbReference>
<evidence type="ECO:0000313" key="3">
    <source>
        <dbReference type="WBParaSite" id="L893_g24236.t1"/>
    </source>
</evidence>
<feature type="domain" description="F-box" evidence="1">
    <location>
        <begin position="56"/>
        <end position="103"/>
    </location>
</feature>
<accession>A0A1I7Z9L4</accession>